<dbReference type="GO" id="GO:0005975">
    <property type="term" value="P:carbohydrate metabolic process"/>
    <property type="evidence" value="ECO:0007669"/>
    <property type="project" value="InterPro"/>
</dbReference>
<evidence type="ECO:0000256" key="1">
    <source>
        <dbReference type="ARBA" id="ARBA00001231"/>
    </source>
</evidence>
<comment type="catalytic activity">
    <reaction evidence="1">
        <text>Hydrolysis of terminal non-reducing N-acetyl-D-hexosamine residues in N-acetyl-beta-D-hexosaminides.</text>
        <dbReference type="EC" id="3.2.1.52"/>
    </reaction>
</comment>
<evidence type="ECO:0000313" key="8">
    <source>
        <dbReference type="Proteomes" id="UP000578569"/>
    </source>
</evidence>
<dbReference type="EC" id="3.2.1.52" evidence="3"/>
<dbReference type="GO" id="GO:0004563">
    <property type="term" value="F:beta-N-acetylhexosaminidase activity"/>
    <property type="evidence" value="ECO:0007669"/>
    <property type="project" value="UniProtKB-EC"/>
</dbReference>
<dbReference type="InterPro" id="IPR001764">
    <property type="entry name" value="Glyco_hydro_3_N"/>
</dbReference>
<dbReference type="Proteomes" id="UP000578569">
    <property type="component" value="Unassembled WGS sequence"/>
</dbReference>
<comment type="caution">
    <text evidence="7">The sequence shown here is derived from an EMBL/GenBank/DDBJ whole genome shotgun (WGS) entry which is preliminary data.</text>
</comment>
<feature type="domain" description="Glycoside hydrolase family 3 N-terminal" evidence="6">
    <location>
        <begin position="12"/>
        <end position="294"/>
    </location>
</feature>
<sequence length="339" mass="36397">MRAAIYGLSGPKLTDAERSFLKDADPQGIILFARNCETPDQLRRLTDDLRSLSGRDNLAILIDQEGGRVARMKAPSWPLFPPMGDFAKLYARAPSSAIEAARVNARALGLMLREVGINVDALPLLDVRQPDADEIIGDRALGDDPMQVAALGRAVLDGLASAGVSGIVKHIPGHGRALVDSHKELPVVEATGPELDADLQPFETLNWAPVGMMAHVVYSCWDPDHPASQSETVIRDIVRGRIGFTGWLMSDDIGMEALDGDMGARAMGVLRAGCDSALHCSGKMDEMELIAGHVPPASAANVKRMEAALDWAGQRLVEDEREPDLAASMAKRDELLALA</sequence>
<evidence type="ECO:0000256" key="5">
    <source>
        <dbReference type="ARBA" id="ARBA00023295"/>
    </source>
</evidence>
<dbReference type="InterPro" id="IPR017853">
    <property type="entry name" value="GH"/>
</dbReference>
<dbReference type="GO" id="GO:0009254">
    <property type="term" value="P:peptidoglycan turnover"/>
    <property type="evidence" value="ECO:0007669"/>
    <property type="project" value="TreeGrafter"/>
</dbReference>
<dbReference type="InterPro" id="IPR036962">
    <property type="entry name" value="Glyco_hydro_3_N_sf"/>
</dbReference>
<dbReference type="AlphaFoldDB" id="A0A839Z411"/>
<evidence type="ECO:0000259" key="6">
    <source>
        <dbReference type="Pfam" id="PF00933"/>
    </source>
</evidence>
<dbReference type="InterPro" id="IPR050226">
    <property type="entry name" value="NagZ_Beta-hexosaminidase"/>
</dbReference>
<dbReference type="EMBL" id="JACICF010000001">
    <property type="protein sequence ID" value="MBB3764342.1"/>
    <property type="molecule type" value="Genomic_DNA"/>
</dbReference>
<comment type="similarity">
    <text evidence="2">Belongs to the glycosyl hydrolase 3 family.</text>
</comment>
<gene>
    <name evidence="7" type="ORF">FHS50_001365</name>
</gene>
<dbReference type="PANTHER" id="PTHR30480">
    <property type="entry name" value="BETA-HEXOSAMINIDASE-RELATED"/>
    <property type="match status" value="1"/>
</dbReference>
<dbReference type="NCBIfam" id="NF003740">
    <property type="entry name" value="PRK05337.1"/>
    <property type="match status" value="1"/>
</dbReference>
<accession>A0A839Z411</accession>
<dbReference type="PANTHER" id="PTHR30480:SF13">
    <property type="entry name" value="BETA-HEXOSAMINIDASE"/>
    <property type="match status" value="1"/>
</dbReference>
<protein>
    <recommendedName>
        <fullName evidence="3">beta-N-acetylhexosaminidase</fullName>
        <ecNumber evidence="3">3.2.1.52</ecNumber>
    </recommendedName>
</protein>
<organism evidence="7 8">
    <name type="scientific">Sphingomicrobium lutaoense</name>
    <dbReference type="NCBI Taxonomy" id="515949"/>
    <lineage>
        <taxon>Bacteria</taxon>
        <taxon>Pseudomonadati</taxon>
        <taxon>Pseudomonadota</taxon>
        <taxon>Alphaproteobacteria</taxon>
        <taxon>Sphingomonadales</taxon>
        <taxon>Sphingomonadaceae</taxon>
        <taxon>Sphingomicrobium</taxon>
    </lineage>
</organism>
<keyword evidence="5 7" id="KW-0326">Glycosidase</keyword>
<evidence type="ECO:0000313" key="7">
    <source>
        <dbReference type="EMBL" id="MBB3764342.1"/>
    </source>
</evidence>
<evidence type="ECO:0000256" key="4">
    <source>
        <dbReference type="ARBA" id="ARBA00022801"/>
    </source>
</evidence>
<dbReference type="Pfam" id="PF00933">
    <property type="entry name" value="Glyco_hydro_3"/>
    <property type="match status" value="1"/>
</dbReference>
<dbReference type="SUPFAM" id="SSF51445">
    <property type="entry name" value="(Trans)glycosidases"/>
    <property type="match status" value="1"/>
</dbReference>
<reference evidence="7 8" key="1">
    <citation type="submission" date="2020-08" db="EMBL/GenBank/DDBJ databases">
        <title>Genomic Encyclopedia of Type Strains, Phase IV (KMG-IV): sequencing the most valuable type-strain genomes for metagenomic binning, comparative biology and taxonomic classification.</title>
        <authorList>
            <person name="Goeker M."/>
        </authorList>
    </citation>
    <scope>NUCLEOTIDE SEQUENCE [LARGE SCALE GENOMIC DNA]</scope>
    <source>
        <strain evidence="7 8">DSM 24194</strain>
    </source>
</reference>
<proteinExistence type="inferred from homology"/>
<name>A0A839Z411_9SPHN</name>
<dbReference type="RefSeq" id="WP_183933609.1">
    <property type="nucleotide sequence ID" value="NZ_JACICF010000001.1"/>
</dbReference>
<evidence type="ECO:0000256" key="3">
    <source>
        <dbReference type="ARBA" id="ARBA00012663"/>
    </source>
</evidence>
<keyword evidence="8" id="KW-1185">Reference proteome</keyword>
<dbReference type="Gene3D" id="3.20.20.300">
    <property type="entry name" value="Glycoside hydrolase, family 3, N-terminal domain"/>
    <property type="match status" value="1"/>
</dbReference>
<evidence type="ECO:0000256" key="2">
    <source>
        <dbReference type="ARBA" id="ARBA00005336"/>
    </source>
</evidence>
<keyword evidence="4 7" id="KW-0378">Hydrolase</keyword>